<proteinExistence type="inferred from homology"/>
<dbReference type="GO" id="GO:1990817">
    <property type="term" value="F:poly(A) RNA polymerase activity"/>
    <property type="evidence" value="ECO:0007669"/>
    <property type="project" value="UniProtKB-EC"/>
</dbReference>
<evidence type="ECO:0000256" key="1">
    <source>
        <dbReference type="ARBA" id="ARBA00008593"/>
    </source>
</evidence>
<evidence type="ECO:0000259" key="7">
    <source>
        <dbReference type="Pfam" id="PF22600"/>
    </source>
</evidence>
<dbReference type="PANTHER" id="PTHR23092:SF15">
    <property type="entry name" value="INACTIVE NON-CANONICAL POLY(A) RNA POLYMERASE PROTEIN TRF4-2-RELATED"/>
    <property type="match status" value="1"/>
</dbReference>
<protein>
    <recommendedName>
        <fullName evidence="2">polynucleotide adenylyltransferase</fullName>
        <ecNumber evidence="2">2.7.7.19</ecNumber>
    </recommendedName>
</protein>
<dbReference type="EMBL" id="MAVT02000508">
    <property type="protein sequence ID" value="POS75276.1"/>
    <property type="molecule type" value="Genomic_DNA"/>
</dbReference>
<reference evidence="8" key="1">
    <citation type="submission" date="2017-09" db="EMBL/GenBank/DDBJ databases">
        <title>Polyketide synthases of a Diaporthe helianthi virulent isolate.</title>
        <authorList>
            <person name="Baroncelli R."/>
        </authorList>
    </citation>
    <scope>NUCLEOTIDE SEQUENCE [LARGE SCALE GENOMIC DNA]</scope>
    <source>
        <strain evidence="8">7/96</strain>
    </source>
</reference>
<dbReference type="GO" id="GO:0031499">
    <property type="term" value="C:TRAMP complex"/>
    <property type="evidence" value="ECO:0007669"/>
    <property type="project" value="TreeGrafter"/>
</dbReference>
<feature type="domain" description="PAP-associated" evidence="6">
    <location>
        <begin position="650"/>
        <end position="726"/>
    </location>
</feature>
<evidence type="ECO:0000256" key="4">
    <source>
        <dbReference type="ARBA" id="ARBA00022842"/>
    </source>
</evidence>
<dbReference type="Pfam" id="PF03828">
    <property type="entry name" value="PAP_assoc"/>
    <property type="match status" value="1"/>
</dbReference>
<dbReference type="PANTHER" id="PTHR23092">
    <property type="entry name" value="POLY(A) RNA POLYMERASE"/>
    <property type="match status" value="1"/>
</dbReference>
<evidence type="ECO:0000256" key="2">
    <source>
        <dbReference type="ARBA" id="ARBA00012388"/>
    </source>
</evidence>
<dbReference type="GO" id="GO:0031123">
    <property type="term" value="P:RNA 3'-end processing"/>
    <property type="evidence" value="ECO:0007669"/>
    <property type="project" value="TreeGrafter"/>
</dbReference>
<feature type="domain" description="Poly(A) RNA polymerase mitochondrial-like central palm" evidence="7">
    <location>
        <begin position="449"/>
        <end position="590"/>
    </location>
</feature>
<sequence>MSQYYPPPPGVDRRQNTSRNYSQQPNGNDGYGFGDSYRPPPPPSYNAPPPPPSNYDSYAPSNHRSDHGARYSRNDRDDRNDRYEPQRRTDDYPLPPRPSGDSYTPSFRGSDSFRVPQGGFDFRSEKPRGVGDSYTSYRPDESRSRADPPRGPPRGPRGDRQSARSYRPNGNRGRGANAPYSGRPWKRFTPSDRAILHTTDNHMPTEDFADTQNGVTYRALDQLSDSDEADMDISDDENGSAQPTAKRARTSANSGSANEAPKWSNPDPYTALPPEQDPDKKKKDVVQLIRKARVEPAKSTRTSLLADDEDFIRCDSGSEDGEAEEEFIDPLTYSPQRSKNQGVPQPMAAAPAATASSSVLGKTSAVQAISKTRKRVDFDMDMPQSSDLGSRKRTHDDVLKLPAHSQLKTAPKRPSGGSIVSDWRVKKGENHSPWVTAAKSATQVNVRFHMEISDFYDLVRPREFEDRLRGNLVDELNRVIEKNGSWQGRKLHAFGSFMSGLYLPTGDMDLVLCSDALISGGHSLPIGMNSMKQFRNHLRSSRVAVHNNFETILKARVPLVKYVDNTTGLKVDISFENPSGVIAIQTFKAWREQYPAMPILVTVIKQFLLMRGLNEPVNGGIGGFSVICMVVSMLQMMPQIQSGDMAPEHNLGSLLMHFLDLYGNRFNYKITALRLNPPGYVNKAGSAPLHRSTSANKIFMAQNKVTTFTYRNPDRLSIIDPNNPANDISGGSQNYPQIKACFAEAHKLLQERIERIARGQKHDSILETILGGNYAQFREQRNYLRKVHLQVFGYCDE</sequence>
<feature type="compositionally biased region" description="Acidic residues" evidence="5">
    <location>
        <begin position="224"/>
        <end position="238"/>
    </location>
</feature>
<dbReference type="CDD" id="cd05402">
    <property type="entry name" value="NT_PAP_TUTase"/>
    <property type="match status" value="1"/>
</dbReference>
<dbReference type="OrthoDB" id="273917at2759"/>
<keyword evidence="3" id="KW-0479">Metal-binding</keyword>
<feature type="compositionally biased region" description="Polar residues" evidence="5">
    <location>
        <begin position="17"/>
        <end position="27"/>
    </location>
</feature>
<feature type="compositionally biased region" description="Low complexity" evidence="5">
    <location>
        <begin position="348"/>
        <end position="357"/>
    </location>
</feature>
<dbReference type="GO" id="GO:0016853">
    <property type="term" value="F:isomerase activity"/>
    <property type="evidence" value="ECO:0007669"/>
    <property type="project" value="UniProtKB-KW"/>
</dbReference>
<dbReference type="Gene3D" id="3.30.460.10">
    <property type="entry name" value="Beta Polymerase, domain 2"/>
    <property type="match status" value="1"/>
</dbReference>
<organism evidence="8 9">
    <name type="scientific">Diaporthe helianthi</name>
    <dbReference type="NCBI Taxonomy" id="158607"/>
    <lineage>
        <taxon>Eukaryota</taxon>
        <taxon>Fungi</taxon>
        <taxon>Dikarya</taxon>
        <taxon>Ascomycota</taxon>
        <taxon>Pezizomycotina</taxon>
        <taxon>Sordariomycetes</taxon>
        <taxon>Sordariomycetidae</taxon>
        <taxon>Diaporthales</taxon>
        <taxon>Diaporthaceae</taxon>
        <taxon>Diaporthe</taxon>
    </lineage>
</organism>
<dbReference type="InParanoid" id="A0A2P5HYE1"/>
<dbReference type="GO" id="GO:0005730">
    <property type="term" value="C:nucleolus"/>
    <property type="evidence" value="ECO:0007669"/>
    <property type="project" value="TreeGrafter"/>
</dbReference>
<dbReference type="GO" id="GO:0010605">
    <property type="term" value="P:negative regulation of macromolecule metabolic process"/>
    <property type="evidence" value="ECO:0007669"/>
    <property type="project" value="UniProtKB-ARBA"/>
</dbReference>
<keyword evidence="4" id="KW-0460">Magnesium</keyword>
<feature type="compositionally biased region" description="Pro residues" evidence="5">
    <location>
        <begin position="1"/>
        <end position="10"/>
    </location>
</feature>
<comment type="caution">
    <text evidence="8">The sequence shown here is derived from an EMBL/GenBank/DDBJ whole genome shotgun (WGS) entry which is preliminary data.</text>
</comment>
<evidence type="ECO:0000313" key="8">
    <source>
        <dbReference type="EMBL" id="POS75276.1"/>
    </source>
</evidence>
<dbReference type="STRING" id="158607.A0A2P5HYE1"/>
<dbReference type="InterPro" id="IPR043519">
    <property type="entry name" value="NT_sf"/>
</dbReference>
<dbReference type="InterPro" id="IPR045862">
    <property type="entry name" value="Trf4-like"/>
</dbReference>
<feature type="compositionally biased region" description="Pro residues" evidence="5">
    <location>
        <begin position="38"/>
        <end position="53"/>
    </location>
</feature>
<dbReference type="GO" id="GO:0003729">
    <property type="term" value="F:mRNA binding"/>
    <property type="evidence" value="ECO:0007669"/>
    <property type="project" value="TreeGrafter"/>
</dbReference>
<gene>
    <name evidence="8" type="ORF">DHEL01_v206333</name>
</gene>
<dbReference type="EC" id="2.7.7.19" evidence="2"/>
<dbReference type="Proteomes" id="UP000094444">
    <property type="component" value="Unassembled WGS sequence"/>
</dbReference>
<name>A0A2P5HYE1_DIAHE</name>
<dbReference type="InterPro" id="IPR002058">
    <property type="entry name" value="PAP_assoc"/>
</dbReference>
<dbReference type="InterPro" id="IPR054708">
    <property type="entry name" value="MTPAP-like_central"/>
</dbReference>
<evidence type="ECO:0000256" key="3">
    <source>
        <dbReference type="ARBA" id="ARBA00022723"/>
    </source>
</evidence>
<dbReference type="GO" id="GO:0043634">
    <property type="term" value="P:polyadenylation-dependent ncRNA catabolic process"/>
    <property type="evidence" value="ECO:0007669"/>
    <property type="project" value="TreeGrafter"/>
</dbReference>
<feature type="compositionally biased region" description="Acidic residues" evidence="5">
    <location>
        <begin position="317"/>
        <end position="328"/>
    </location>
</feature>
<accession>A0A2P5HYE1</accession>
<keyword evidence="9" id="KW-1185">Reference proteome</keyword>
<comment type="similarity">
    <text evidence="1">Belongs to the DNA polymerase type-B-like family.</text>
</comment>
<dbReference type="SUPFAM" id="SSF81301">
    <property type="entry name" value="Nucleotidyltransferase"/>
    <property type="match status" value="1"/>
</dbReference>
<feature type="compositionally biased region" description="Basic and acidic residues" evidence="5">
    <location>
        <begin position="63"/>
        <end position="91"/>
    </location>
</feature>
<dbReference type="AlphaFoldDB" id="A0A2P5HYE1"/>
<evidence type="ECO:0000313" key="9">
    <source>
        <dbReference type="Proteomes" id="UP000094444"/>
    </source>
</evidence>
<feature type="compositionally biased region" description="Basic and acidic residues" evidence="5">
    <location>
        <begin position="138"/>
        <end position="148"/>
    </location>
</feature>
<feature type="region of interest" description="Disordered" evidence="5">
    <location>
        <begin position="1"/>
        <end position="357"/>
    </location>
</feature>
<dbReference type="GO" id="GO:0046872">
    <property type="term" value="F:metal ion binding"/>
    <property type="evidence" value="ECO:0007669"/>
    <property type="project" value="UniProtKB-KW"/>
</dbReference>
<feature type="compositionally biased region" description="Polar residues" evidence="5">
    <location>
        <begin position="333"/>
        <end position="343"/>
    </location>
</feature>
<evidence type="ECO:0000259" key="6">
    <source>
        <dbReference type="Pfam" id="PF03828"/>
    </source>
</evidence>
<evidence type="ECO:0000256" key="5">
    <source>
        <dbReference type="SAM" id="MobiDB-lite"/>
    </source>
</evidence>
<dbReference type="Gene3D" id="1.10.1410.10">
    <property type="match status" value="1"/>
</dbReference>
<dbReference type="Pfam" id="PF22600">
    <property type="entry name" value="MTPAP-like_central"/>
    <property type="match status" value="1"/>
</dbReference>
<dbReference type="SUPFAM" id="SSF81631">
    <property type="entry name" value="PAP/OAS1 substrate-binding domain"/>
    <property type="match status" value="1"/>
</dbReference>